<sequence>MAIPGFPEDSNSGSVFARIAQGTQRATGSLASAAERAVNQRVGFDVRETVGQGMEVVRGAQSVSEVASHIVSGAVGGLVNSQLLGKASAATQWGHLSPHLIARIYPCNPDGKEKFETPGVSSAILAPITESNFEAVLNWQSPFEQTGPESKAPALMAMVQTGQLATVANALQAMIPGEGRASQMLSDAASSVRKYAHDLENRTGITKLNSRQVFSGMPPIKLSMVMHFRALSDPQAEVMEPYQRLLEWALPQKLAEDGILPELMSAAKSGTDVIKALFPSLAPQMIGFSYANNRYSPMVIESVSNPIDGPMDSNGLPLYRAVQLTLATLTALDRNDVSKIFRRGI</sequence>
<dbReference type="EMBL" id="FNYO01000038">
    <property type="protein sequence ID" value="SEJ09911.1"/>
    <property type="molecule type" value="Genomic_DNA"/>
</dbReference>
<evidence type="ECO:0000313" key="2">
    <source>
        <dbReference type="Proteomes" id="UP000199005"/>
    </source>
</evidence>
<evidence type="ECO:0000313" key="1">
    <source>
        <dbReference type="EMBL" id="SEJ09911.1"/>
    </source>
</evidence>
<reference evidence="1 2" key="1">
    <citation type="submission" date="2016-10" db="EMBL/GenBank/DDBJ databases">
        <authorList>
            <person name="de Groot N.N."/>
        </authorList>
    </citation>
    <scope>NUCLEOTIDE SEQUENCE [LARGE SCALE GENOMIC DNA]</scope>
    <source>
        <strain evidence="1 2">DSM 1041</strain>
    </source>
</reference>
<name>A0A1H6VZ03_9GAMM</name>
<organism evidence="1 2">
    <name type="scientific">Azotobacter beijerinckii</name>
    <dbReference type="NCBI Taxonomy" id="170623"/>
    <lineage>
        <taxon>Bacteria</taxon>
        <taxon>Pseudomonadati</taxon>
        <taxon>Pseudomonadota</taxon>
        <taxon>Gammaproteobacteria</taxon>
        <taxon>Pseudomonadales</taxon>
        <taxon>Pseudomonadaceae</taxon>
        <taxon>Azotobacter</taxon>
    </lineage>
</organism>
<protein>
    <submittedName>
        <fullName evidence="1">Uncharacterized protein</fullName>
    </submittedName>
</protein>
<dbReference type="AlphaFoldDB" id="A0A1H6VZ03"/>
<dbReference type="RefSeq" id="WP_090900963.1">
    <property type="nucleotide sequence ID" value="NZ_FNYO01000038.1"/>
</dbReference>
<gene>
    <name evidence="1" type="ORF">SAMN04244579_03115</name>
</gene>
<proteinExistence type="predicted"/>
<accession>A0A1H6VZ03</accession>
<dbReference type="Proteomes" id="UP000199005">
    <property type="component" value="Unassembled WGS sequence"/>
</dbReference>